<dbReference type="AlphaFoldDB" id="A0A0D8MX93"/>
<dbReference type="Proteomes" id="UP000240410">
    <property type="component" value="Unassembled WGS sequence"/>
</dbReference>
<proteinExistence type="predicted"/>
<evidence type="ECO:0000313" key="2">
    <source>
        <dbReference type="EMBL" id="PSV87468.1"/>
    </source>
</evidence>
<dbReference type="EMBL" id="PYOJ01000028">
    <property type="protein sequence ID" value="PSV87468.1"/>
    <property type="molecule type" value="Genomic_DNA"/>
</dbReference>
<keyword evidence="1" id="KW-0472">Membrane</keyword>
<protein>
    <submittedName>
        <fullName evidence="2">Uncharacterized protein</fullName>
    </submittedName>
</protein>
<evidence type="ECO:0000256" key="1">
    <source>
        <dbReference type="SAM" id="Phobius"/>
    </source>
</evidence>
<sequence length="63" mass="7126">MASNRRRKITGLTLAFFSATLYSLINSHIQNSLLATLVVFIVFFSILWLVPNQVELVDEQSKA</sequence>
<gene>
    <name evidence="2" type="ORF">CTM89_17300</name>
</gene>
<organism evidence="2 3">
    <name type="scientific">Photobacterium leiognathi</name>
    <dbReference type="NCBI Taxonomy" id="553611"/>
    <lineage>
        <taxon>Bacteria</taxon>
        <taxon>Pseudomonadati</taxon>
        <taxon>Pseudomonadota</taxon>
        <taxon>Gammaproteobacteria</taxon>
        <taxon>Vibrionales</taxon>
        <taxon>Vibrionaceae</taxon>
        <taxon>Photobacterium</taxon>
    </lineage>
</organism>
<accession>A0A0D8MX93</accession>
<dbReference type="OrthoDB" id="5828198at2"/>
<keyword evidence="1" id="KW-1133">Transmembrane helix</keyword>
<comment type="caution">
    <text evidence="2">The sequence shown here is derived from an EMBL/GenBank/DDBJ whole genome shotgun (WGS) entry which is preliminary data.</text>
</comment>
<name>A0A0D8MX93_PHOLE</name>
<feature type="transmembrane region" description="Helical" evidence="1">
    <location>
        <begin position="33"/>
        <end position="50"/>
    </location>
</feature>
<evidence type="ECO:0000313" key="3">
    <source>
        <dbReference type="Proteomes" id="UP000240410"/>
    </source>
</evidence>
<reference evidence="2 3" key="1">
    <citation type="submission" date="2018-03" db="EMBL/GenBank/DDBJ databases">
        <title>Whole genome sequencing of Histamine producing bacteria.</title>
        <authorList>
            <person name="Butler K."/>
        </authorList>
    </citation>
    <scope>NUCLEOTIDE SEQUENCE [LARGE SCALE GENOMIC DNA]</scope>
    <source>
        <strain evidence="2 3">ATCC 33979</strain>
    </source>
</reference>
<keyword evidence="1" id="KW-0812">Transmembrane</keyword>